<keyword evidence="2" id="KW-0547">Nucleotide-binding</keyword>
<dbReference type="GO" id="GO:0005524">
    <property type="term" value="F:ATP binding"/>
    <property type="evidence" value="ECO:0007669"/>
    <property type="project" value="UniProtKB-KW"/>
</dbReference>
<dbReference type="AlphaFoldDB" id="A0AAJ1W6R5"/>
<evidence type="ECO:0000313" key="3">
    <source>
        <dbReference type="Proteomes" id="UP001229081"/>
    </source>
</evidence>
<keyword evidence="2" id="KW-0067">ATP-binding</keyword>
<feature type="region of interest" description="Disordered" evidence="1">
    <location>
        <begin position="47"/>
        <end position="72"/>
    </location>
</feature>
<dbReference type="Proteomes" id="UP001229081">
    <property type="component" value="Unassembled WGS sequence"/>
</dbReference>
<gene>
    <name evidence="2" type="ORF">QXL92_32590</name>
</gene>
<dbReference type="EMBL" id="JAUFSA010000005">
    <property type="protein sequence ID" value="MDP7739473.1"/>
    <property type="molecule type" value="Genomic_DNA"/>
</dbReference>
<evidence type="ECO:0000313" key="2">
    <source>
        <dbReference type="EMBL" id="MDP7739473.1"/>
    </source>
</evidence>
<organism evidence="2 3">
    <name type="scientific">Mycobacterium paragordonae</name>
    <dbReference type="NCBI Taxonomy" id="1389713"/>
    <lineage>
        <taxon>Bacteria</taxon>
        <taxon>Bacillati</taxon>
        <taxon>Actinomycetota</taxon>
        <taxon>Actinomycetes</taxon>
        <taxon>Mycobacteriales</taxon>
        <taxon>Mycobacteriaceae</taxon>
        <taxon>Mycobacterium</taxon>
    </lineage>
</organism>
<protein>
    <submittedName>
        <fullName evidence="2">ATP-binding protein</fullName>
    </submittedName>
</protein>
<proteinExistence type="predicted"/>
<name>A0AAJ1W6R5_9MYCO</name>
<accession>A0AAJ1W6R5</accession>
<comment type="caution">
    <text evidence="2">The sequence shown here is derived from an EMBL/GenBank/DDBJ whole genome shotgun (WGS) entry which is preliminary data.</text>
</comment>
<sequence>MGPVGVGKTFLANTLGHIAVRSHHSVHTKRADKRDWTTKRVPLNRTNSFGEVHTSAESMPVHSNDAFAPTQS</sequence>
<reference evidence="2" key="1">
    <citation type="submission" date="2023-06" db="EMBL/GenBank/DDBJ databases">
        <title>Identification of two novel mycobacterium reveal diversities and complexities of Mycobacterium gordonae clade.</title>
        <authorList>
            <person name="Matsumoto Y."/>
            <person name="Nakamura S."/>
            <person name="Motooka D."/>
            <person name="Fukushima K."/>
        </authorList>
    </citation>
    <scope>NUCLEOTIDE SEQUENCE</scope>
    <source>
        <strain evidence="2">TY812</strain>
    </source>
</reference>
<evidence type="ECO:0000256" key="1">
    <source>
        <dbReference type="SAM" id="MobiDB-lite"/>
    </source>
</evidence>